<dbReference type="PANTHER" id="PTHR33393:SF13">
    <property type="entry name" value="PGA BIOSYNTHESIS PROTEIN CAPA"/>
    <property type="match status" value="1"/>
</dbReference>
<dbReference type="EMBL" id="LT629791">
    <property type="protein sequence ID" value="SDU51849.1"/>
    <property type="molecule type" value="Genomic_DNA"/>
</dbReference>
<dbReference type="STRING" id="419479.SAMN04488563_2342"/>
<dbReference type="AlphaFoldDB" id="A0A1H2J622"/>
<dbReference type="CDD" id="cd07381">
    <property type="entry name" value="MPP_CapA"/>
    <property type="match status" value="1"/>
</dbReference>
<dbReference type="Gene3D" id="3.60.21.10">
    <property type="match status" value="1"/>
</dbReference>
<dbReference type="InterPro" id="IPR019079">
    <property type="entry name" value="Capsule_synth_CapA"/>
</dbReference>
<feature type="transmembrane region" description="Helical" evidence="3">
    <location>
        <begin position="46"/>
        <end position="63"/>
    </location>
</feature>
<dbReference type="Pfam" id="PF13539">
    <property type="entry name" value="Peptidase_M15_4"/>
    <property type="match status" value="1"/>
</dbReference>
<proteinExistence type="inferred from homology"/>
<evidence type="ECO:0000256" key="3">
    <source>
        <dbReference type="SAM" id="Phobius"/>
    </source>
</evidence>
<evidence type="ECO:0000256" key="2">
    <source>
        <dbReference type="SAM" id="MobiDB-lite"/>
    </source>
</evidence>
<feature type="domain" description="Capsule synthesis protein CapA" evidence="4">
    <location>
        <begin position="103"/>
        <end position="353"/>
    </location>
</feature>
<dbReference type="Pfam" id="PF09587">
    <property type="entry name" value="PGA_cap"/>
    <property type="match status" value="1"/>
</dbReference>
<protein>
    <submittedName>
        <fullName evidence="5">Poly-gamma-glutamate synthesis protein (Capsule biosynthesis protein)</fullName>
    </submittedName>
</protein>
<dbReference type="InterPro" id="IPR039561">
    <property type="entry name" value="Peptidase_M15C"/>
</dbReference>
<organism evidence="5 6">
    <name type="scientific">Jiangella alkaliphila</name>
    <dbReference type="NCBI Taxonomy" id="419479"/>
    <lineage>
        <taxon>Bacteria</taxon>
        <taxon>Bacillati</taxon>
        <taxon>Actinomycetota</taxon>
        <taxon>Actinomycetes</taxon>
        <taxon>Jiangellales</taxon>
        <taxon>Jiangellaceae</taxon>
        <taxon>Jiangella</taxon>
    </lineage>
</organism>
<gene>
    <name evidence="5" type="ORF">SAMN04488563_2342</name>
</gene>
<dbReference type="InterPro" id="IPR029052">
    <property type="entry name" value="Metallo-depent_PP-like"/>
</dbReference>
<feature type="region of interest" description="Disordered" evidence="2">
    <location>
        <begin position="63"/>
        <end position="98"/>
    </location>
</feature>
<dbReference type="Proteomes" id="UP000182977">
    <property type="component" value="Chromosome I"/>
</dbReference>
<feature type="compositionally biased region" description="Low complexity" evidence="2">
    <location>
        <begin position="85"/>
        <end position="97"/>
    </location>
</feature>
<evidence type="ECO:0000259" key="4">
    <source>
        <dbReference type="SMART" id="SM00854"/>
    </source>
</evidence>
<dbReference type="SMART" id="SM00854">
    <property type="entry name" value="PGA_cap"/>
    <property type="match status" value="1"/>
</dbReference>
<dbReference type="SUPFAM" id="SSF56300">
    <property type="entry name" value="Metallo-dependent phosphatases"/>
    <property type="match status" value="1"/>
</dbReference>
<keyword evidence="3" id="KW-0472">Membrane</keyword>
<dbReference type="Gene3D" id="3.30.1380.10">
    <property type="match status" value="1"/>
</dbReference>
<dbReference type="InterPro" id="IPR052169">
    <property type="entry name" value="CW_Biosynth-Accessory"/>
</dbReference>
<accession>A0A1H2J622</accession>
<dbReference type="SUPFAM" id="SSF55166">
    <property type="entry name" value="Hedgehog/DD-peptidase"/>
    <property type="match status" value="1"/>
</dbReference>
<keyword evidence="3" id="KW-1133">Transmembrane helix</keyword>
<keyword evidence="3" id="KW-0812">Transmembrane</keyword>
<sequence length="633" mass="65334">MNHFTKLSGRLDRASGPVNTRTGGQISEFSDKAAFIIVIMPRRRRLVLVAGLAAAAVIVGAPLPEPPAGSVPTTGMPEPAPADPAPDATATTPPAAAGDETVRLAFAGDIHFEGDYRDVPADPASTLGPMSDVLSAADLAIVNLESALAVGGMPAAKELEDPANRFWFRTGPAALDVLARSGVDVVSVANNHGADFGPAGFIETIAAVETGSVAVVGAGRNERQAYAPYRVSVKGTDIAVHAADASRAESADPIWAAAPGTGPGLASARGPGADALAAAVRVSAQTDDLVVVYLHWGEEQNACPIESQQVLAGQLAEAGADIVVGTHAHIPLGAGLQGSTYVAYGLGNFYWYHGRESETGVLQLDVSGGVVVGDEWLPARFVPEGGGAIPLTGSVRTEAVREWHDLRGCTSLAPGPGPDPAAAGVAPGPPPDPVAPELPAFASSIEPIGPSVSAGMVSHTEGTCPVPLADLRHLVVTHVGFDGRARRGELVVHADVAADVVDVFATLYSARFPIERMLLVDEYGGDDNASMAANNTSGYNCRRVAGQSTWSNHAYGRAIDINPVQNPYVLGDVVLPPAGAPFLDVDRSSDAPALPGVIRDGDVVRQAFERIGWEWGGLFSDPDYQHFSAPDAP</sequence>
<evidence type="ECO:0000313" key="5">
    <source>
        <dbReference type="EMBL" id="SDU51849.1"/>
    </source>
</evidence>
<evidence type="ECO:0000313" key="6">
    <source>
        <dbReference type="Proteomes" id="UP000182977"/>
    </source>
</evidence>
<name>A0A1H2J622_9ACTN</name>
<feature type="region of interest" description="Disordered" evidence="2">
    <location>
        <begin position="1"/>
        <end position="25"/>
    </location>
</feature>
<dbReference type="InterPro" id="IPR009045">
    <property type="entry name" value="Zn_M74/Hedgehog-like"/>
</dbReference>
<dbReference type="GO" id="GO:0008233">
    <property type="term" value="F:peptidase activity"/>
    <property type="evidence" value="ECO:0007669"/>
    <property type="project" value="InterPro"/>
</dbReference>
<dbReference type="PANTHER" id="PTHR33393">
    <property type="entry name" value="POLYGLUTAMINE SYNTHESIS ACCESSORY PROTEIN RV0574C-RELATED"/>
    <property type="match status" value="1"/>
</dbReference>
<keyword evidence="6" id="KW-1185">Reference proteome</keyword>
<evidence type="ECO:0000256" key="1">
    <source>
        <dbReference type="ARBA" id="ARBA00005662"/>
    </source>
</evidence>
<reference evidence="6" key="1">
    <citation type="submission" date="2016-10" db="EMBL/GenBank/DDBJ databases">
        <authorList>
            <person name="Varghese N."/>
            <person name="Submissions S."/>
        </authorList>
    </citation>
    <scope>NUCLEOTIDE SEQUENCE [LARGE SCALE GENOMIC DNA]</scope>
    <source>
        <strain evidence="6">DSM 45079</strain>
    </source>
</reference>
<comment type="similarity">
    <text evidence="1">Belongs to the CapA family.</text>
</comment>